<dbReference type="PROSITE" id="PS00497">
    <property type="entry name" value="TYROSINASE_1"/>
    <property type="match status" value="1"/>
</dbReference>
<organism evidence="4 5">
    <name type="scientific">Hydra vulgaris</name>
    <name type="common">Hydra</name>
    <name type="synonym">Hydra attenuata</name>
    <dbReference type="NCBI Taxonomy" id="6087"/>
    <lineage>
        <taxon>Eukaryota</taxon>
        <taxon>Metazoa</taxon>
        <taxon>Cnidaria</taxon>
        <taxon>Hydrozoa</taxon>
        <taxon>Hydroidolina</taxon>
        <taxon>Anthoathecata</taxon>
        <taxon>Aplanulata</taxon>
        <taxon>Hydridae</taxon>
        <taxon>Hydra</taxon>
    </lineage>
</organism>
<feature type="domain" description="Tyrosinase copper-binding" evidence="3">
    <location>
        <begin position="375"/>
        <end position="392"/>
    </location>
</feature>
<accession>A0ABM4CLJ5</accession>
<sequence length="624" mass="72791">MTFEDSNISDANLFFTSLVPSQFVGVNLETKEENLLWSNSKPSSTLFCRPLKLQFTKETEETILNEKTHFDKQIEKLQPLKTTIRMKNVFIQYSLSMTMLDVTLPDDPAMVKLQVEDKSKVRTNILIISDVASNNKDLAIRLIEEALQQISLADYHVSFHSTNGISHSLYEFQTRKCLMEKIKQEKLLKQKTLLSVLEKSIKDLGGFSYEKSIMLIIADTNFFLSSDNLKSEKFKRLFKKVFRICWINLNSFAKEVKSTQKNSILEIRGRSIAKILPLLSFLKANLKSCRNHINESQFTVKHNLFVYDECRRQCECFNGKMINCKRVRKEFSSMNLNDRRLYIHSLKELSTDPKYKDLFDNYSNLHEVNFFRGLHESNQFLPWHRKYLLGYENLLRLIDCSITVPVWNWAYFSEIAWNQASDYHMWDEDGGFGGDGNAKKGFCVDNGEFQVGKWKPLRYSSDISIRTCRINDIIDEKCLNTTEISAFKSCLRRRFHGKLPEYDIVLKMIDSVEDLLSFELLTRSYWHSLLHNIIGGYMETTYASFAPEFWSHHAMLDAAWYFWQQKDKQRMAQKFPGTNNTLLGFQPPELRNNYINSKSLGGCGIQVAYEQKSILPIKLRISNK</sequence>
<evidence type="ECO:0000259" key="3">
    <source>
        <dbReference type="PROSITE" id="PS00497"/>
    </source>
</evidence>
<keyword evidence="2" id="KW-0186">Copper</keyword>
<reference evidence="5" key="1">
    <citation type="submission" date="2025-08" db="UniProtKB">
        <authorList>
            <consortium name="RefSeq"/>
        </authorList>
    </citation>
    <scope>IDENTIFICATION</scope>
</reference>
<keyword evidence="4" id="KW-1185">Reference proteome</keyword>
<dbReference type="SUPFAM" id="SSF48056">
    <property type="entry name" value="Di-copper centre-containing domain"/>
    <property type="match status" value="1"/>
</dbReference>
<name>A0ABM4CLJ5_HYDVU</name>
<dbReference type="InterPro" id="IPR002227">
    <property type="entry name" value="Tyrosinase_Cu-bd"/>
</dbReference>
<dbReference type="InterPro" id="IPR050316">
    <property type="entry name" value="Tyrosinase/Hemocyanin"/>
</dbReference>
<protein>
    <submittedName>
        <fullName evidence="5">Uncharacterized protein LOC105845841 isoform X2</fullName>
    </submittedName>
</protein>
<evidence type="ECO:0000256" key="1">
    <source>
        <dbReference type="ARBA" id="ARBA00022723"/>
    </source>
</evidence>
<dbReference type="Proteomes" id="UP001652625">
    <property type="component" value="Chromosome 09"/>
</dbReference>
<gene>
    <name evidence="5" type="primary">LOC105845841</name>
</gene>
<evidence type="ECO:0000256" key="2">
    <source>
        <dbReference type="ARBA" id="ARBA00023008"/>
    </source>
</evidence>
<dbReference type="GeneID" id="105845841"/>
<dbReference type="PANTHER" id="PTHR11474">
    <property type="entry name" value="TYROSINASE FAMILY MEMBER"/>
    <property type="match status" value="1"/>
</dbReference>
<dbReference type="Gene3D" id="1.10.1280.10">
    <property type="entry name" value="Di-copper center containing domain from catechol oxidase"/>
    <property type="match status" value="1"/>
</dbReference>
<dbReference type="RefSeq" id="XP_065662662.1">
    <property type="nucleotide sequence ID" value="XM_065806590.1"/>
</dbReference>
<keyword evidence="1" id="KW-0479">Metal-binding</keyword>
<dbReference type="PANTHER" id="PTHR11474:SF126">
    <property type="entry name" value="TYROSINASE-LIKE PROTEIN TYR-1-RELATED"/>
    <property type="match status" value="1"/>
</dbReference>
<dbReference type="InterPro" id="IPR008922">
    <property type="entry name" value="Di-copper_centre_dom_sf"/>
</dbReference>
<evidence type="ECO:0000313" key="5">
    <source>
        <dbReference type="RefSeq" id="XP_065662662.1"/>
    </source>
</evidence>
<proteinExistence type="predicted"/>
<dbReference type="Pfam" id="PF00264">
    <property type="entry name" value="Tyrosinase"/>
    <property type="match status" value="1"/>
</dbReference>
<evidence type="ECO:0000313" key="4">
    <source>
        <dbReference type="Proteomes" id="UP001652625"/>
    </source>
</evidence>
<dbReference type="PRINTS" id="PR00092">
    <property type="entry name" value="TYROSINASE"/>
</dbReference>